<evidence type="ECO:0000256" key="20">
    <source>
        <dbReference type="SAM" id="MobiDB-lite"/>
    </source>
</evidence>
<evidence type="ECO:0000259" key="21">
    <source>
        <dbReference type="SMART" id="SM00382"/>
    </source>
</evidence>
<dbReference type="InterPro" id="IPR004273">
    <property type="entry name" value="Dynein_heavy_D6_P-loop"/>
</dbReference>
<accession>A0A7R9GF76</accession>
<keyword evidence="17" id="KW-0966">Cell projection</keyword>
<dbReference type="GO" id="GO:0030030">
    <property type="term" value="P:cell projection organization"/>
    <property type="evidence" value="ECO:0007669"/>
    <property type="project" value="UniProtKB-KW"/>
</dbReference>
<evidence type="ECO:0000256" key="8">
    <source>
        <dbReference type="ARBA" id="ARBA00022741"/>
    </source>
</evidence>
<feature type="non-terminal residue" evidence="22">
    <location>
        <position position="1"/>
    </location>
</feature>
<keyword evidence="13" id="KW-0969">Cilium</keyword>
<dbReference type="FunFam" id="1.20.920.30:FF:000006">
    <property type="entry name" value="Cytoplasmic dynein 2 heavy chain 1"/>
    <property type="match status" value="1"/>
</dbReference>
<dbReference type="InterPro" id="IPR013602">
    <property type="entry name" value="Dynein_heavy_linker"/>
</dbReference>
<evidence type="ECO:0000256" key="16">
    <source>
        <dbReference type="ARBA" id="ARBA00023212"/>
    </source>
</evidence>
<gene>
    <name evidence="22" type="ORF">NMOB1V02_LOCUS8010</name>
</gene>
<dbReference type="Pfam" id="PF12774">
    <property type="entry name" value="AAA_6"/>
    <property type="match status" value="1"/>
</dbReference>
<dbReference type="Gene3D" id="1.10.8.1220">
    <property type="match status" value="1"/>
</dbReference>
<feature type="compositionally biased region" description="Acidic residues" evidence="20">
    <location>
        <begin position="1971"/>
        <end position="1980"/>
    </location>
</feature>
<evidence type="ECO:0000313" key="23">
    <source>
        <dbReference type="Proteomes" id="UP000678499"/>
    </source>
</evidence>
<feature type="coiled-coil region" evidence="19">
    <location>
        <begin position="2882"/>
        <end position="2909"/>
    </location>
</feature>
<evidence type="ECO:0000256" key="15">
    <source>
        <dbReference type="ARBA" id="ARBA00023175"/>
    </source>
</evidence>
<dbReference type="InterPro" id="IPR035699">
    <property type="entry name" value="AAA_6"/>
</dbReference>
<feature type="coiled-coil region" evidence="19">
    <location>
        <begin position="3091"/>
        <end position="3181"/>
    </location>
</feature>
<dbReference type="GO" id="GO:0008569">
    <property type="term" value="F:minus-end-directed microtubule motor activity"/>
    <property type="evidence" value="ECO:0007669"/>
    <property type="project" value="InterPro"/>
</dbReference>
<dbReference type="Pfam" id="PF21264">
    <property type="entry name" value="DYNC2H1_AAA_dom"/>
    <property type="match status" value="1"/>
</dbReference>
<dbReference type="FunFam" id="1.10.8.1220:FF:000001">
    <property type="entry name" value="Dynein axonemal heavy chain 5"/>
    <property type="match status" value="1"/>
</dbReference>
<dbReference type="Pfam" id="PF12775">
    <property type="entry name" value="AAA_7"/>
    <property type="match status" value="1"/>
</dbReference>
<evidence type="ECO:0000256" key="18">
    <source>
        <dbReference type="ARBA" id="ARBA00023902"/>
    </source>
</evidence>
<dbReference type="InterPro" id="IPR024743">
    <property type="entry name" value="Dynein_HC_stalk"/>
</dbReference>
<dbReference type="SUPFAM" id="SSF52540">
    <property type="entry name" value="P-loop containing nucleoside triphosphate hydrolases"/>
    <property type="match status" value="4"/>
</dbReference>
<keyword evidence="12 19" id="KW-0175">Coiled coil</keyword>
<dbReference type="InterPro" id="IPR042228">
    <property type="entry name" value="Dynein_linker_3"/>
</dbReference>
<dbReference type="PANTHER" id="PTHR45703">
    <property type="entry name" value="DYNEIN HEAVY CHAIN"/>
    <property type="match status" value="1"/>
</dbReference>
<keyword evidence="14" id="KW-0472">Membrane</keyword>
<dbReference type="InterPro" id="IPR035706">
    <property type="entry name" value="AAA_9"/>
</dbReference>
<sequence length="4223" mass="475149">MIDSPAATLYHTLKKVFTPLLLEQSRGERLGSKIPTLLTELEGGLGTILKRQAPGKSHSVDSEDAKNAGLAGILSVDDELEYWKVVKKKPDVAAGLSCVVAELTKIHDGRLEDLDDMLENLFTFLDELWKLDEAEYPQDRMSHLMELCGIAICQRIQQEFNNVNVWSSPFSQLEGIISAGKSLCDKWIINVCGKLTTLFWATYGLHHWKGPAYEPKYTKGFGDRLEEFDDAQKNTWTARNIYFKLELSVITKQCLFQILNVRTVHRQLTNLLSHAEQAQLHTKDAFEIFLTSGLNPVQYNPYTNNVWLSALQQYENFLKPAERRIAEKLKGQLRSLEDNVLQLNQEFRRYLALLQHNVIREELAPEREVLLSKLTSYLQETQAKFSKSGPGPIPQYDDTSSDLVKSIIWIHQLESRLNSMEQVGKKVLVDLKDYSKFQAAMSDFKDQLKMSREDLFSSWARDIQDSASALSLATDKSVVKFTEGKNKIMVVNYNPKLVMITREVRQLGLLGYKIPKPIMDLSAVALGYIKLAKSLDHIANFHNTVGQRILPPLLPLLLQDALQLDNLVKTDVMTWKDTKAVENYIQKLSIVVTRLGKNSTTLTHRHLQIKEKVKNLMSTDLLRKEESWKSELVEIRKVIQDTEQVFPDTKSWKIFWNYQLYKALEHQYQLGLEALNQHLPEINISLELRNQRLQFSPSLEDIRRIYYSGLKKFLAIPNRFKGVADDEHRIFGTMIERNASRFNTLFVNAENLFDKLQSKTKTYLVYVTWAFADFSSLAENLETSEDWDTSFRAVNNIGQFINKIPQNEKLDCFAITYYPVIEELEKAKDRYLRALDDSLQRAVAKNCAGLELFVEAAGSTLSQQPQSVEELGEISLKHAELASRMPEMKTLIGATKEMNDTLARFMNKRVESVQSVMSTWDNFLGMMDSHESVFAKQMDAMRSNLLNQETNFTQEVEKFASRWHEFKPKEDILEAGNPGAIDAGIRFVKDKRKDWDELMETHEKLKSDFQKFQMELPEIEKVAEISKDLEKYELMWCQLEEFKTGMKEMQDEQWSVFRSQSYKFEEYLTSWEEKLAQRTGDSSKLSIRLSQDIEKFKAVVPVLKFVRGDYFSDKHWLEIFSLVGIPTSVSPSQLTFGHLLNARDALLVNSDKLKEINGRAQAEVSIRQALDKLDVWAFDCKFTFREHKDSVGRDISLIKEWKDIVSKVGDHQMVLQSVKDSPYYDAFSGRANEWETKLADLDNYLMSLNQIQRKWEYLEPIFGNKLIPDEKALSRFNRIDGDFKVVLSDIRKDPKVVSLCRISGIKRTLENLSEQLSWAQKSLNDFLEEWLSLLSKEMKGTLQSLVANCVRDAKGSSSPDPLLYPQQVLCLAEAIRFTEKCEQAIGGNSLPRFRTELEVQSRDEGVIQQHLKKLFAGIHSVQLDPTSTKVIAMNSLEGESVPLNNPVPEWLSLLSKEMKGTLQSLVANCVRDAKGSSSPDPLLYPQQVLCLAEAIRFTEKCEIAIGGNSLSRFRTELENLLESLTTQDLDSTDPETQVLELKLKALILDTVHNIDVVTQLITANVKDVADWGWQKQLRYYLDSNKVVMRMVDAQFDYTYEYQGNAGKLVHTPLTDKCYMTLTQGMKMGLGGNPYGPAGTGKTESVKALGGLFGRQVLVFNCDEGIDVKSMGRIFVGIVKCGAWGCFDEFNRLDEAVLSAVSMQIQSIQAALLSGNSTTSLLEKTVDLDPNSGIFITLNPAGKGYGGRQKLPDNLKQLFRPIAMSKPDNELIAEVILFSEGFKTAKTLGGKLVELFVICRELLSPQQHYDWGLRALKTVLRGCGSLLATTRQALKPGVIDGEKETEIAVQALRLNTLSKLTFGDAIRFDALVKDMFPGVPLKDPAYDMLKKRLESSADVLGIVVSPAQLKKAIELYEQLQQRTGVVVVGPSGCGKSTLWRLLHHALTHPLLPKKPAPRANTEGSPADGDDKPTEDDEEQKDEEEKISAHAQQDVLKIVLHTMNPKSIPRTQLLGFMDPDTREWTDGVLTKSARAVVALPKEVKSWIVCDGDIDPEWIESLNSVLDDNRLLTMPSGERIQFGPNVNFLFETHDLSSASPATISRMGMIFMSDENTDVKAVVQAWIKRQEAASNQLEQNVEDFFYKALQWVLKEGDRPVETSLLGVVLNGLSHLEKAESKAKFVAGLIHGLGANLTLASRRNFASQVFSWTGEYPPNAKDPANLYYDPRKDCLESYEGQVVNKVNVGNLSEGNLPAISTVGFLLNMDLFQPWIQAESGKPFLLVGPEGCGKSLILHDCFDDLKSTQVVTVFCSSQTTPQQIIQKLSQACKMMTTNTGQVLKPVGAERLILYMKDINLPKPDKYGTAMLIAFLQQLITYNGYYDTNLDWVGLDGVHIVGSMAPGSALGRHHVSTRLTSIMRIAYLDYPEANEMADIYQNYLGGILAQVTDDNSPWRSAGRIESIAYAMIKLYEQLQANFSVDDHGHYVFTPRDLTRWAMGLLRYDVRSLAENGFLMAWCHEALRLFRDKMSGEKDRDKFDRIFYDVLAGIQGTGEVFADLNANFFVTPGASSEKQTAAGAPLPPLGKMLGKLGPIEWQSVVEKAIVRYSRENEELDLEMFREPLDLMSRMDRILTKPKGSVLIAGRAGVGRKPAAGVIACMHNFSLYFPRLTAGYNFKTFSNDLKQAMTIAAIEGMQVAFFVEDAHMAAAPECLEVLNGLLAAGEAPGLFAPDELEPVLAKIKPEASSEGFRGGALAYFSMSESSSSTFDFQFSFSSLKVKPFPMHKLICKERWSVYEHSHENMRIWSLLVLFSDTEEVQRNLHFIFIMDFTDPMFKSRCESNPALYKQCSVIWSEGWSNKSLRLVPSMYLPREKKTATETRTLHLKAGVQKLQEAQAVVAKLQTEADKDQKVCAAKQAEANEALTQIKQTMFAATNQREAMQTLKDSTAKEEKQIKERHKAIDIELAEVEPLIQEARAAVGNIKAQAITEIRSYSAPPTVIRDILEGVLRLMGILDTSWNSMKSFLAKKGIKEEIRNFDARKTSPSDRRSVEKLLEERGDSFEPATAKRASAAAEPLAAWVKATVKFARVVEKIKPLEDEQSKLQGSLKNAQDQMLALTSGLTDVDEKVAVLQEKFNQSTKEATQMEIKLQEATQKIKSAQDLIGKLSGEYKRWSEQVNELTSELDSLAPSALLAAAFITYLCSSTEDVRRETMKLWRQVVAGRSLTASFSGRLSASFTGKSITKPGKNDSNSYDFDLRSFLSSEREQLVWKSEGLPSDDLSMENALIILLSKMRPMLVDPSGRASEWLKVHLEKLGKVEEVNPSERRFATTLELAVEFGKILIVSNVESIPPVLYPILRNEKKVFVGDKLVDYNTNFKLFLTTRNPSPAIPPVGISAVTITNFSTTKAGLTGQLLAAALQEEKPELETRRKELLRQSEDMKVSLLQMEDTVLEKLAKSKGDILSDHELLSSLTEMKASAEKISKNLTESVGLQASLEAERNTYLPLAETGANLYFVIQDLLKMNNMYRFSLGCFTELFQKALQTGDKSTGNTEQRVEGLKHSLLVLVYHYVSQSLYKKDRTMFALHLAHGMKPEMFHNQEWEAFTGMLVTDVKLDVAEAKATLPSWINEERALAVSLLKGTFPDFFALLRLDDAAMWNEFSKHPQCEIKIPSDLSKRLTAFQNLLVVQALRPDRLHSAMKLFATRGLGLKELAPPGLNLGRTAKETKPNEPILLLINAGDGADPSQEISELAKHTFGNDAVKNRFIQVAMGQGQAEIALNSLTKCSVEGGWLMLQNLHLTVAWLSDLEQALGALQTAGTQVHPDFKLWLTTESHPLFASNLLQISRKITYEAPAGVKRNLIRTYEGWNREMNGRLGSSVLRARSLAALAWFNAVVQERRSYIPQGWTKYYEFSSADQRCGVDILDRVLTEAQRGRRGVKWEFIHELYLNAVYGGRVESSYDLQVMASYLQDYFSDSTLTEHGTPKQSLAGTFDLPDSNEIQDYVTIFKNLPDFDKPSYFGLPANMEGVVERNTSSEVISQLRVLMRVADSVDSFDREKWSAELSPVLNLWKKLNQGSDMHKAKLSPPDLANSDQPVTSFLQLEYYNAVLVVQSVHKSLAELSKVINGSLLLSSKAKRIAADLMQQETPGSWLSLWDGPEEPMSYLRALASKAQSVQRLAAKNSLVNANLDLSQLLHPNMFLTALRQETAREYAGKVPLDGLRLVN</sequence>
<dbReference type="EMBL" id="CAJPEX010002110">
    <property type="protein sequence ID" value="CAG0920502.1"/>
    <property type="molecule type" value="Genomic_DNA"/>
</dbReference>
<dbReference type="Gene3D" id="1.20.920.20">
    <property type="match status" value="1"/>
</dbReference>
<comment type="subcellular location">
    <subcellularLocation>
        <location evidence="1">Cell membrane</location>
        <topology evidence="1">Peripheral membrane protein</topology>
    </subcellularLocation>
    <subcellularLocation>
        <location evidence="2">Cytoplasm</location>
        <location evidence="2">Cytoskeleton</location>
        <location evidence="2">Cilium axoneme</location>
    </subcellularLocation>
</comment>
<dbReference type="FunFam" id="1.20.920.20:FF:000002">
    <property type="entry name" value="Cytoplasmic dynein 1 heavy chain"/>
    <property type="match status" value="1"/>
</dbReference>
<dbReference type="GO" id="GO:0005524">
    <property type="term" value="F:ATP binding"/>
    <property type="evidence" value="ECO:0007669"/>
    <property type="project" value="UniProtKB-KW"/>
</dbReference>
<dbReference type="Pfam" id="PF03028">
    <property type="entry name" value="Dynein_heavy"/>
    <property type="match status" value="1"/>
</dbReference>
<dbReference type="InterPro" id="IPR011704">
    <property type="entry name" value="ATPase_dyneun-rel_AAA"/>
</dbReference>
<dbReference type="Proteomes" id="UP000678499">
    <property type="component" value="Unassembled WGS sequence"/>
</dbReference>
<dbReference type="Gene3D" id="3.40.50.300">
    <property type="entry name" value="P-loop containing nucleotide triphosphate hydrolases"/>
    <property type="match status" value="5"/>
</dbReference>
<dbReference type="GO" id="GO:0045505">
    <property type="term" value="F:dynein intermediate chain binding"/>
    <property type="evidence" value="ECO:0007669"/>
    <property type="project" value="InterPro"/>
</dbReference>
<reference evidence="22" key="1">
    <citation type="submission" date="2020-11" db="EMBL/GenBank/DDBJ databases">
        <authorList>
            <person name="Tran Van P."/>
        </authorList>
    </citation>
    <scope>NUCLEOTIDE SEQUENCE</scope>
</reference>
<evidence type="ECO:0000256" key="5">
    <source>
        <dbReference type="ARBA" id="ARBA00022475"/>
    </source>
</evidence>
<dbReference type="Pfam" id="PF22597">
    <property type="entry name" value="DYN_lid"/>
    <property type="match status" value="1"/>
</dbReference>
<dbReference type="InterPro" id="IPR049400">
    <property type="entry name" value="DYNC2H1_AAA_dom"/>
</dbReference>
<evidence type="ECO:0000256" key="12">
    <source>
        <dbReference type="ARBA" id="ARBA00023054"/>
    </source>
</evidence>
<dbReference type="InterPro" id="IPR042222">
    <property type="entry name" value="Dynein_2_N"/>
</dbReference>
<dbReference type="InterPro" id="IPR042219">
    <property type="entry name" value="AAA_lid_11_sf"/>
</dbReference>
<protein>
    <recommendedName>
        <fullName evidence="18">Cytoplasmic dynein 2 heavy chain 1</fullName>
    </recommendedName>
</protein>
<dbReference type="InterPro" id="IPR024317">
    <property type="entry name" value="Dynein_heavy_chain_D4_dom"/>
</dbReference>
<keyword evidence="9" id="KW-0970">Cilium biogenesis/degradation</keyword>
<dbReference type="Pfam" id="PF07728">
    <property type="entry name" value="AAA_5"/>
    <property type="match status" value="1"/>
</dbReference>
<keyword evidence="7" id="KW-0493">Microtubule</keyword>
<dbReference type="InterPro" id="IPR043157">
    <property type="entry name" value="Dynein_AAA1S"/>
</dbReference>
<dbReference type="GO" id="GO:0016887">
    <property type="term" value="F:ATP hydrolysis activity"/>
    <property type="evidence" value="ECO:0007669"/>
    <property type="project" value="InterPro"/>
</dbReference>
<keyword evidence="23" id="KW-1185">Reference proteome</keyword>
<dbReference type="GO" id="GO:0005874">
    <property type="term" value="C:microtubule"/>
    <property type="evidence" value="ECO:0007669"/>
    <property type="project" value="UniProtKB-KW"/>
</dbReference>
<dbReference type="Gene3D" id="1.20.1270.280">
    <property type="match status" value="1"/>
</dbReference>
<keyword evidence="4" id="KW-0217">Developmental protein</keyword>
<evidence type="ECO:0000256" key="10">
    <source>
        <dbReference type="ARBA" id="ARBA00022840"/>
    </source>
</evidence>
<comment type="similarity">
    <text evidence="3">Belongs to the dynein heavy chain family.</text>
</comment>
<feature type="domain" description="AAA+ ATPase" evidence="21">
    <location>
        <begin position="1630"/>
        <end position="1776"/>
    </location>
</feature>
<dbReference type="FunFam" id="1.10.8.720:FF:000003">
    <property type="entry name" value="Cytoplasmic dynein heavy chain 2"/>
    <property type="match status" value="1"/>
</dbReference>
<evidence type="ECO:0000256" key="13">
    <source>
        <dbReference type="ARBA" id="ARBA00023069"/>
    </source>
</evidence>
<dbReference type="Gene3D" id="3.20.180.20">
    <property type="entry name" value="Dynein heavy chain, N-terminal domain 2"/>
    <property type="match status" value="1"/>
</dbReference>
<dbReference type="Gene3D" id="1.10.8.720">
    <property type="entry name" value="Region D6 of dynein motor"/>
    <property type="match status" value="1"/>
</dbReference>
<evidence type="ECO:0000256" key="11">
    <source>
        <dbReference type="ARBA" id="ARBA00023017"/>
    </source>
</evidence>
<dbReference type="InterPro" id="IPR026983">
    <property type="entry name" value="DHC"/>
</dbReference>
<dbReference type="InterPro" id="IPR003593">
    <property type="entry name" value="AAA+_ATPase"/>
</dbReference>
<keyword evidence="8" id="KW-0547">Nucleotide-binding</keyword>
<dbReference type="InterPro" id="IPR013594">
    <property type="entry name" value="Dynein_heavy_tail"/>
</dbReference>
<evidence type="ECO:0000256" key="6">
    <source>
        <dbReference type="ARBA" id="ARBA00022490"/>
    </source>
</evidence>
<keyword evidence="15" id="KW-0505">Motor protein</keyword>
<dbReference type="Gene3D" id="6.10.140.1060">
    <property type="match status" value="1"/>
</dbReference>
<dbReference type="FunFam" id="1.10.8.710:FF:000006">
    <property type="entry name" value="cytoplasmic dynein 2 heavy chain 1"/>
    <property type="match status" value="1"/>
</dbReference>
<dbReference type="GO" id="GO:0005930">
    <property type="term" value="C:axoneme"/>
    <property type="evidence" value="ECO:0007669"/>
    <property type="project" value="UniProtKB-SubCell"/>
</dbReference>
<keyword evidence="5" id="KW-1003">Cell membrane</keyword>
<evidence type="ECO:0000256" key="14">
    <source>
        <dbReference type="ARBA" id="ARBA00023136"/>
    </source>
</evidence>
<evidence type="ECO:0000256" key="2">
    <source>
        <dbReference type="ARBA" id="ARBA00004430"/>
    </source>
</evidence>
<evidence type="ECO:0000313" key="22">
    <source>
        <dbReference type="EMBL" id="CAD7280350.1"/>
    </source>
</evidence>
<evidence type="ECO:0000256" key="3">
    <source>
        <dbReference type="ARBA" id="ARBA00008887"/>
    </source>
</evidence>
<dbReference type="Gene3D" id="1.20.58.1120">
    <property type="match status" value="1"/>
</dbReference>
<dbReference type="Pfam" id="PF12781">
    <property type="entry name" value="AAA_9"/>
    <property type="match status" value="1"/>
</dbReference>
<dbReference type="InterPro" id="IPR041658">
    <property type="entry name" value="AAA_lid_11"/>
</dbReference>
<dbReference type="GO" id="GO:0051959">
    <property type="term" value="F:dynein light intermediate chain binding"/>
    <property type="evidence" value="ECO:0007669"/>
    <property type="project" value="InterPro"/>
</dbReference>
<dbReference type="Pfam" id="PF18198">
    <property type="entry name" value="AAA_lid_11"/>
    <property type="match status" value="1"/>
</dbReference>
<feature type="coiled-coil region" evidence="19">
    <location>
        <begin position="326"/>
        <end position="353"/>
    </location>
</feature>
<keyword evidence="10" id="KW-0067">ATP-binding</keyword>
<evidence type="ECO:0000256" key="17">
    <source>
        <dbReference type="ARBA" id="ARBA00023273"/>
    </source>
</evidence>
<dbReference type="InterPro" id="IPR041228">
    <property type="entry name" value="Dynein_C"/>
</dbReference>
<dbReference type="GO" id="GO:0007018">
    <property type="term" value="P:microtubule-based movement"/>
    <property type="evidence" value="ECO:0007669"/>
    <property type="project" value="InterPro"/>
</dbReference>
<dbReference type="EMBL" id="OA884147">
    <property type="protein sequence ID" value="CAD7280350.1"/>
    <property type="molecule type" value="Genomic_DNA"/>
</dbReference>
<evidence type="ECO:0000256" key="4">
    <source>
        <dbReference type="ARBA" id="ARBA00022473"/>
    </source>
</evidence>
<evidence type="ECO:0000256" key="19">
    <source>
        <dbReference type="SAM" id="Coils"/>
    </source>
</evidence>
<name>A0A7R9GF76_9CRUS</name>
<keyword evidence="11" id="KW-0243">Dynein</keyword>
<proteinExistence type="inferred from homology"/>
<dbReference type="GO" id="GO:0030286">
    <property type="term" value="C:dynein complex"/>
    <property type="evidence" value="ECO:0007669"/>
    <property type="project" value="UniProtKB-KW"/>
</dbReference>
<dbReference type="Pfam" id="PF08385">
    <property type="entry name" value="DHC_N1"/>
    <property type="match status" value="1"/>
</dbReference>
<dbReference type="Gene3D" id="1.20.920.30">
    <property type="match status" value="1"/>
</dbReference>
<keyword evidence="6" id="KW-0963">Cytoplasm</keyword>
<feature type="region of interest" description="Disordered" evidence="20">
    <location>
        <begin position="1949"/>
        <end position="1986"/>
    </location>
</feature>
<organism evidence="22">
    <name type="scientific">Notodromas monacha</name>
    <dbReference type="NCBI Taxonomy" id="399045"/>
    <lineage>
        <taxon>Eukaryota</taxon>
        <taxon>Metazoa</taxon>
        <taxon>Ecdysozoa</taxon>
        <taxon>Arthropoda</taxon>
        <taxon>Crustacea</taxon>
        <taxon>Oligostraca</taxon>
        <taxon>Ostracoda</taxon>
        <taxon>Podocopa</taxon>
        <taxon>Podocopida</taxon>
        <taxon>Cypridocopina</taxon>
        <taxon>Cypridoidea</taxon>
        <taxon>Cyprididae</taxon>
        <taxon>Notodromas</taxon>
    </lineage>
</organism>
<dbReference type="Pfam" id="PF18199">
    <property type="entry name" value="Dynein_C"/>
    <property type="match status" value="1"/>
</dbReference>
<dbReference type="SMART" id="SM00382">
    <property type="entry name" value="AAA"/>
    <property type="match status" value="3"/>
</dbReference>
<dbReference type="FunFam" id="3.40.50.300:FF:000071">
    <property type="entry name" value="Cytoplasmic dynein heavy chain 1"/>
    <property type="match status" value="1"/>
</dbReference>
<dbReference type="GO" id="GO:0005886">
    <property type="term" value="C:plasma membrane"/>
    <property type="evidence" value="ECO:0007669"/>
    <property type="project" value="UniProtKB-SubCell"/>
</dbReference>
<evidence type="ECO:0000256" key="7">
    <source>
        <dbReference type="ARBA" id="ARBA00022701"/>
    </source>
</evidence>
<dbReference type="Pfam" id="PF12777">
    <property type="entry name" value="MT"/>
    <property type="match status" value="1"/>
</dbReference>
<evidence type="ECO:0000256" key="1">
    <source>
        <dbReference type="ARBA" id="ARBA00004202"/>
    </source>
</evidence>
<dbReference type="Gene3D" id="1.20.140.100">
    <property type="entry name" value="Dynein heavy chain, N-terminal domain 2"/>
    <property type="match status" value="1"/>
</dbReference>
<dbReference type="OrthoDB" id="447173at2759"/>
<dbReference type="Pfam" id="PF12780">
    <property type="entry name" value="AAA_8"/>
    <property type="match status" value="1"/>
</dbReference>
<feature type="domain" description="AAA+ ATPase" evidence="21">
    <location>
        <begin position="2274"/>
        <end position="2422"/>
    </location>
</feature>
<feature type="domain" description="AAA+ ATPase" evidence="21">
    <location>
        <begin position="1920"/>
        <end position="2119"/>
    </location>
</feature>
<dbReference type="PANTHER" id="PTHR45703:SF22">
    <property type="entry name" value="DYNEIN CYTOPLASMIC 2 HEAVY CHAIN 1"/>
    <property type="match status" value="1"/>
</dbReference>
<keyword evidence="16" id="KW-0206">Cytoskeleton</keyword>
<evidence type="ECO:0000256" key="9">
    <source>
        <dbReference type="ARBA" id="ARBA00022794"/>
    </source>
</evidence>
<dbReference type="Gene3D" id="1.10.8.710">
    <property type="match status" value="1"/>
</dbReference>
<dbReference type="InterPro" id="IPR054354">
    <property type="entry name" value="DYNC2H1-like_lid"/>
</dbReference>
<dbReference type="InterPro" id="IPR027417">
    <property type="entry name" value="P-loop_NTPase"/>
</dbReference>
<dbReference type="Pfam" id="PF08393">
    <property type="entry name" value="DHC_N2"/>
    <property type="match status" value="2"/>
</dbReference>